<comment type="caution">
    <text evidence="2">The sequence shown here is derived from an EMBL/GenBank/DDBJ whole genome shotgun (WGS) entry which is preliminary data.</text>
</comment>
<protein>
    <submittedName>
        <fullName evidence="2">Uncharacterized protein</fullName>
    </submittedName>
</protein>
<accession>A0A1R1L9F7</accession>
<dbReference type="EMBL" id="MRDE01000064">
    <property type="protein sequence ID" value="OMH24170.1"/>
    <property type="molecule type" value="Genomic_DNA"/>
</dbReference>
<evidence type="ECO:0000256" key="1">
    <source>
        <dbReference type="SAM" id="Coils"/>
    </source>
</evidence>
<organism evidence="2 3">
    <name type="scientific">Tersicoccus phoenicis</name>
    <dbReference type="NCBI Taxonomy" id="554083"/>
    <lineage>
        <taxon>Bacteria</taxon>
        <taxon>Bacillati</taxon>
        <taxon>Actinomycetota</taxon>
        <taxon>Actinomycetes</taxon>
        <taxon>Micrococcales</taxon>
        <taxon>Micrococcaceae</taxon>
        <taxon>Tersicoccus</taxon>
    </lineage>
</organism>
<sequence length="164" mass="18397">MTHRLNDDEFAPYLVHHLLAASAGVQLFRAASRTWRDTKHGPDLRRVTEAVDADRRELAALVRRLGYRVPPVRRVVGVVGAVATRIDPINPLRRRGSQATELELEALESAVDAKESLWDTLLSLPPTPGLDRAALQRLQKRAGEQRERLTAIRRATVAARFLRS</sequence>
<dbReference type="AlphaFoldDB" id="A0A1R1L9F7"/>
<dbReference type="OrthoDB" id="3733286at2"/>
<proteinExistence type="predicted"/>
<evidence type="ECO:0000313" key="3">
    <source>
        <dbReference type="Proteomes" id="UP000187085"/>
    </source>
</evidence>
<dbReference type="RefSeq" id="WP_076704305.1">
    <property type="nucleotide sequence ID" value="NZ_MRDE01000064.1"/>
</dbReference>
<gene>
    <name evidence="2" type="ORF">BKD30_09800</name>
</gene>
<evidence type="ECO:0000313" key="2">
    <source>
        <dbReference type="EMBL" id="OMH24170.1"/>
    </source>
</evidence>
<keyword evidence="3" id="KW-1185">Reference proteome</keyword>
<name>A0A1R1L9F7_9MICC</name>
<keyword evidence="1" id="KW-0175">Coiled coil</keyword>
<reference evidence="2 3" key="1">
    <citation type="submission" date="2016-12" db="EMBL/GenBank/DDBJ databases">
        <title>Draft genome of Tersicoccus phoenicis 1P05MA.</title>
        <authorList>
            <person name="Nakajima Y."/>
            <person name="Yoshizawa S."/>
            <person name="Nakamura K."/>
            <person name="Ogura Y."/>
            <person name="Hayashi T."/>
            <person name="Kogure K."/>
        </authorList>
    </citation>
    <scope>NUCLEOTIDE SEQUENCE [LARGE SCALE GENOMIC DNA]</scope>
    <source>
        <strain evidence="2 3">1p05MA</strain>
    </source>
</reference>
<feature type="coiled-coil region" evidence="1">
    <location>
        <begin position="97"/>
        <end position="155"/>
    </location>
</feature>
<dbReference type="Proteomes" id="UP000187085">
    <property type="component" value="Unassembled WGS sequence"/>
</dbReference>
<dbReference type="STRING" id="554083.BKD30_09800"/>